<sequence length="146" mass="16378">MDVPNDLAIKIKEMCDEGDVLIKMGELQDAFNNFSEAFALVPEPKAYYEVTVSILAGLADVYFHAKSFAQGREVLSDAMHCVGGITSPFLHLRLGQCQLELGNEMHAADELARAYMGAGRKIFDREDPKYFEFLQTKLEKPVNGEW</sequence>
<feature type="repeat" description="TPR" evidence="1">
    <location>
        <begin position="11"/>
        <end position="44"/>
    </location>
</feature>
<evidence type="ECO:0000313" key="3">
    <source>
        <dbReference type="Proteomes" id="UP000235616"/>
    </source>
</evidence>
<dbReference type="RefSeq" id="WP_102647648.1">
    <property type="nucleotide sequence ID" value="NZ_PNYA01000022.1"/>
</dbReference>
<dbReference type="AlphaFoldDB" id="A0A2N7VID0"/>
<proteinExistence type="predicted"/>
<evidence type="ECO:0000256" key="1">
    <source>
        <dbReference type="PROSITE-ProRule" id="PRU00339"/>
    </source>
</evidence>
<comment type="caution">
    <text evidence="2">The sequence shown here is derived from an EMBL/GenBank/DDBJ whole genome shotgun (WGS) entry which is preliminary data.</text>
</comment>
<evidence type="ECO:0008006" key="4">
    <source>
        <dbReference type="Google" id="ProtNLM"/>
    </source>
</evidence>
<gene>
    <name evidence="2" type="ORF">C0Z18_22500</name>
</gene>
<dbReference type="OrthoDB" id="1551390at2"/>
<dbReference type="InterPro" id="IPR019734">
    <property type="entry name" value="TPR_rpt"/>
</dbReference>
<accession>A0A2N7VID0</accession>
<dbReference type="SUPFAM" id="SSF48452">
    <property type="entry name" value="TPR-like"/>
    <property type="match status" value="1"/>
</dbReference>
<protein>
    <recommendedName>
        <fullName evidence="4">MalT-like TPR region domain-containing protein</fullName>
    </recommendedName>
</protein>
<evidence type="ECO:0000313" key="2">
    <source>
        <dbReference type="EMBL" id="PMS16908.1"/>
    </source>
</evidence>
<dbReference type="Proteomes" id="UP000235616">
    <property type="component" value="Unassembled WGS sequence"/>
</dbReference>
<dbReference type="InterPro" id="IPR011990">
    <property type="entry name" value="TPR-like_helical_dom_sf"/>
</dbReference>
<organism evidence="2 3">
    <name type="scientific">Trinickia dabaoshanensis</name>
    <dbReference type="NCBI Taxonomy" id="564714"/>
    <lineage>
        <taxon>Bacteria</taxon>
        <taxon>Pseudomonadati</taxon>
        <taxon>Pseudomonadota</taxon>
        <taxon>Betaproteobacteria</taxon>
        <taxon>Burkholderiales</taxon>
        <taxon>Burkholderiaceae</taxon>
        <taxon>Trinickia</taxon>
    </lineage>
</organism>
<dbReference type="EMBL" id="PNYA01000022">
    <property type="protein sequence ID" value="PMS16908.1"/>
    <property type="molecule type" value="Genomic_DNA"/>
</dbReference>
<keyword evidence="3" id="KW-1185">Reference proteome</keyword>
<name>A0A2N7VID0_9BURK</name>
<keyword evidence="1" id="KW-0802">TPR repeat</keyword>
<dbReference type="Gene3D" id="1.25.40.10">
    <property type="entry name" value="Tetratricopeptide repeat domain"/>
    <property type="match status" value="1"/>
</dbReference>
<dbReference type="PROSITE" id="PS50005">
    <property type="entry name" value="TPR"/>
    <property type="match status" value="1"/>
</dbReference>
<reference evidence="2 3" key="1">
    <citation type="submission" date="2018-01" db="EMBL/GenBank/DDBJ databases">
        <title>Whole genome analyses suggest that Burkholderia sensu lato contains two further novel genera in the rhizoxinica-symbiotica group Mycetohabitans gen. nov., and Trinickia gen. nov.: implications for the evolution of diazotrophy and nodulation in the Burkholderiaceae.</title>
        <authorList>
            <person name="Estrada-de los Santos P."/>
            <person name="Palmer M."/>
            <person name="Chavez-Ramirez B."/>
            <person name="Beukes C."/>
            <person name="Steenkamp E.T."/>
            <person name="Hirsch A.M."/>
            <person name="Manyaka P."/>
            <person name="Maluk M."/>
            <person name="Lafos M."/>
            <person name="Crook M."/>
            <person name="Gross E."/>
            <person name="Simon M.F."/>
            <person name="Bueno dos Reis Junior F."/>
            <person name="Poole P.S."/>
            <person name="Venter S.N."/>
            <person name="James E.K."/>
        </authorList>
    </citation>
    <scope>NUCLEOTIDE SEQUENCE [LARGE SCALE GENOMIC DNA]</scope>
    <source>
        <strain evidence="2 3">GIMN1.004</strain>
    </source>
</reference>